<dbReference type="EMBL" id="QICN01000002">
    <property type="protein sequence ID" value="PXV70514.1"/>
    <property type="molecule type" value="Genomic_DNA"/>
</dbReference>
<organism evidence="1 2">
    <name type="scientific">Sinimarinibacterium flocculans</name>
    <dbReference type="NCBI Taxonomy" id="985250"/>
    <lineage>
        <taxon>Bacteria</taxon>
        <taxon>Pseudomonadati</taxon>
        <taxon>Pseudomonadota</taxon>
        <taxon>Gammaproteobacteria</taxon>
        <taxon>Nevskiales</taxon>
        <taxon>Nevskiaceae</taxon>
        <taxon>Sinimarinibacterium</taxon>
    </lineage>
</organism>
<dbReference type="AlphaFoldDB" id="A0A318EFR2"/>
<accession>A0A318EFR2</accession>
<keyword evidence="2" id="KW-1185">Reference proteome</keyword>
<proteinExistence type="predicted"/>
<evidence type="ECO:0000313" key="2">
    <source>
        <dbReference type="Proteomes" id="UP000248330"/>
    </source>
</evidence>
<protein>
    <submittedName>
        <fullName evidence="1">Uncharacterized protein</fullName>
    </submittedName>
</protein>
<evidence type="ECO:0000313" key="1">
    <source>
        <dbReference type="EMBL" id="PXV70514.1"/>
    </source>
</evidence>
<reference evidence="1 2" key="1">
    <citation type="submission" date="2018-04" db="EMBL/GenBank/DDBJ databases">
        <title>Genomic Encyclopedia of Type Strains, Phase IV (KMG-IV): sequencing the most valuable type-strain genomes for metagenomic binning, comparative biology and taxonomic classification.</title>
        <authorList>
            <person name="Goeker M."/>
        </authorList>
    </citation>
    <scope>NUCLEOTIDE SEQUENCE [LARGE SCALE GENOMIC DNA]</scope>
    <source>
        <strain evidence="1 2">DSM 104150</strain>
    </source>
</reference>
<comment type="caution">
    <text evidence="1">The sequence shown here is derived from an EMBL/GenBank/DDBJ whole genome shotgun (WGS) entry which is preliminary data.</text>
</comment>
<gene>
    <name evidence="1" type="ORF">C8D93_102373</name>
</gene>
<name>A0A318EFR2_9GAMM</name>
<sequence length="87" mass="9466">MHAERLPTTRGCPVGKKLSKSQVVAMNWLSRGWKAYAVDTSRVEVNGNRVCTVATMDSLEKFGLARKIGVAAWEATEAGKQRATTDA</sequence>
<dbReference type="Proteomes" id="UP000248330">
    <property type="component" value="Unassembled WGS sequence"/>
</dbReference>